<dbReference type="EMBL" id="KE384871">
    <property type="protein sequence ID" value="KJK73400.1"/>
    <property type="molecule type" value="Genomic_DNA"/>
</dbReference>
<dbReference type="PANTHER" id="PTHR36195">
    <property type="entry name" value="DOMAIN PROTEIN, PUTATIVE (AFU_ORTHOLOGUE AFUA_5G01990)-RELATED-RELATED"/>
    <property type="match status" value="1"/>
</dbReference>
<feature type="non-terminal residue" evidence="2">
    <location>
        <position position="113"/>
    </location>
</feature>
<organism evidence="2 3">
    <name type="scientific">Metarhizium anisopliae BRIP 53293</name>
    <dbReference type="NCBI Taxonomy" id="1291518"/>
    <lineage>
        <taxon>Eukaryota</taxon>
        <taxon>Fungi</taxon>
        <taxon>Dikarya</taxon>
        <taxon>Ascomycota</taxon>
        <taxon>Pezizomycotina</taxon>
        <taxon>Sordariomycetes</taxon>
        <taxon>Hypocreomycetidae</taxon>
        <taxon>Hypocreales</taxon>
        <taxon>Clavicipitaceae</taxon>
        <taxon>Metarhizium</taxon>
    </lineage>
</organism>
<feature type="chain" id="PRO_5012700806" evidence="1">
    <location>
        <begin position="16"/>
        <end position="113"/>
    </location>
</feature>
<proteinExistence type="predicted"/>
<protein>
    <submittedName>
        <fullName evidence="2">Uncharacterized protein</fullName>
    </submittedName>
</protein>
<keyword evidence="3" id="KW-1185">Reference proteome</keyword>
<name>A0A0D9NL98_METAN</name>
<evidence type="ECO:0000313" key="3">
    <source>
        <dbReference type="Proteomes" id="UP000054544"/>
    </source>
</evidence>
<evidence type="ECO:0000313" key="2">
    <source>
        <dbReference type="EMBL" id="KJK73400.1"/>
    </source>
</evidence>
<reference evidence="3" key="1">
    <citation type="journal article" date="2014" name="BMC Genomics">
        <title>The genome sequence of the biocontrol fungus Metarhizium anisopliae and comparative genomics of Metarhizium species.</title>
        <authorList>
            <person name="Pattemore J.A."/>
            <person name="Hane J.K."/>
            <person name="Williams A.H."/>
            <person name="Wilson B.A."/>
            <person name="Stodart B.J."/>
            <person name="Ash G.J."/>
        </authorList>
    </citation>
    <scope>NUCLEOTIDE SEQUENCE [LARGE SCALE GENOMIC DNA]</scope>
    <source>
        <strain evidence="3">BRIP 53293</strain>
    </source>
</reference>
<dbReference type="Pfam" id="PF04681">
    <property type="entry name" value="Bys1"/>
    <property type="match status" value="1"/>
</dbReference>
<dbReference type="Proteomes" id="UP000054544">
    <property type="component" value="Unassembled WGS sequence"/>
</dbReference>
<keyword evidence="1" id="KW-0732">Signal</keyword>
<dbReference type="InterPro" id="IPR006771">
    <property type="entry name" value="CetA-like"/>
</dbReference>
<sequence>MNLCLLLIILPFTQGLSQLSVVNRCPFALFLKSVQQNASQIQDLAPNKIYSEDYRPVINGTGVSIKITTNSEIGEEIDEQKRMVEFDNSPFTQLEYSYVPWNGLVDLFYDISA</sequence>
<gene>
    <name evidence="2" type="ORF">H634G_11391</name>
</gene>
<dbReference type="AlphaFoldDB" id="A0A0D9NL98"/>
<evidence type="ECO:0000256" key="1">
    <source>
        <dbReference type="SAM" id="SignalP"/>
    </source>
</evidence>
<feature type="signal peptide" evidence="1">
    <location>
        <begin position="1"/>
        <end position="15"/>
    </location>
</feature>
<dbReference type="PANTHER" id="PTHR36195:SF4">
    <property type="entry name" value="DOMAIN PROTEIN, PUTATIVE (AFU_ORTHOLOGUE AFUA_5G01990)-RELATED"/>
    <property type="match status" value="1"/>
</dbReference>
<accession>A0A0D9NL98</accession>